<proteinExistence type="predicted"/>
<evidence type="ECO:0000256" key="1">
    <source>
        <dbReference type="ARBA" id="ARBA00022801"/>
    </source>
</evidence>
<keyword evidence="5" id="KW-1185">Reference proteome</keyword>
<dbReference type="InterPro" id="IPR050887">
    <property type="entry name" value="Beta-mannosidase_GH2"/>
</dbReference>
<dbReference type="Proteomes" id="UP000482960">
    <property type="component" value="Unassembled WGS sequence"/>
</dbReference>
<sequence length="86" mass="9420">MGSYRPLHDGWTVAPADASLSPVPAAVPGCVHTDLLAAGRIPDPYLDDNEDALRWIGHTDWVYETTFAWSPSTRHASTSSARAWTR</sequence>
<protein>
    <recommendedName>
        <fullName evidence="3">Beta-mannosidase-like galactose-binding domain-containing protein</fullName>
    </recommendedName>
</protein>
<dbReference type="SUPFAM" id="SSF49785">
    <property type="entry name" value="Galactose-binding domain-like"/>
    <property type="match status" value="1"/>
</dbReference>
<dbReference type="AlphaFoldDB" id="A0A6V8L3G6"/>
<keyword evidence="2" id="KW-0326">Glycosidase</keyword>
<dbReference type="PANTHER" id="PTHR43730">
    <property type="entry name" value="BETA-MANNOSIDASE"/>
    <property type="match status" value="1"/>
</dbReference>
<keyword evidence="1" id="KW-0378">Hydrolase</keyword>
<evidence type="ECO:0000313" key="5">
    <source>
        <dbReference type="Proteomes" id="UP000482960"/>
    </source>
</evidence>
<evidence type="ECO:0000313" key="4">
    <source>
        <dbReference type="EMBL" id="GFJ89189.1"/>
    </source>
</evidence>
<dbReference type="Gene3D" id="2.60.120.260">
    <property type="entry name" value="Galactose-binding domain-like"/>
    <property type="match status" value="1"/>
</dbReference>
<name>A0A6V8L3G6_9ACTN</name>
<dbReference type="InterPro" id="IPR008979">
    <property type="entry name" value="Galactose-bd-like_sf"/>
</dbReference>
<dbReference type="GO" id="GO:0004567">
    <property type="term" value="F:beta-mannosidase activity"/>
    <property type="evidence" value="ECO:0007669"/>
    <property type="project" value="TreeGrafter"/>
</dbReference>
<dbReference type="InterPro" id="IPR054593">
    <property type="entry name" value="Beta-mannosidase-like_N2"/>
</dbReference>
<gene>
    <name evidence="4" type="ORF">Prum_028310</name>
</gene>
<evidence type="ECO:0000256" key="2">
    <source>
        <dbReference type="ARBA" id="ARBA00023295"/>
    </source>
</evidence>
<reference evidence="4 5" key="2">
    <citation type="submission" date="2020-03" db="EMBL/GenBank/DDBJ databases">
        <authorList>
            <person name="Ichikawa N."/>
            <person name="Kimura A."/>
            <person name="Kitahashi Y."/>
            <person name="Uohara A."/>
        </authorList>
    </citation>
    <scope>NUCLEOTIDE SEQUENCE [LARGE SCALE GENOMIC DNA]</scope>
    <source>
        <strain evidence="4 5">NBRC 108638</strain>
    </source>
</reference>
<accession>A0A6V8L3G6</accession>
<dbReference type="EMBL" id="BLPG01000001">
    <property type="protein sequence ID" value="GFJ89189.1"/>
    <property type="molecule type" value="Genomic_DNA"/>
</dbReference>
<evidence type="ECO:0000259" key="3">
    <source>
        <dbReference type="Pfam" id="PF22666"/>
    </source>
</evidence>
<dbReference type="PANTHER" id="PTHR43730:SF1">
    <property type="entry name" value="BETA-MANNOSIDASE"/>
    <property type="match status" value="1"/>
</dbReference>
<organism evidence="4 5">
    <name type="scientific">Phytohabitans rumicis</name>
    <dbReference type="NCBI Taxonomy" id="1076125"/>
    <lineage>
        <taxon>Bacteria</taxon>
        <taxon>Bacillati</taxon>
        <taxon>Actinomycetota</taxon>
        <taxon>Actinomycetes</taxon>
        <taxon>Micromonosporales</taxon>
        <taxon>Micromonosporaceae</taxon>
    </lineage>
</organism>
<dbReference type="Pfam" id="PF22666">
    <property type="entry name" value="Glyco_hydro_2_N2"/>
    <property type="match status" value="1"/>
</dbReference>
<comment type="caution">
    <text evidence="4">The sequence shown here is derived from an EMBL/GenBank/DDBJ whole genome shotgun (WGS) entry which is preliminary data.</text>
</comment>
<reference evidence="4 5" key="1">
    <citation type="submission" date="2020-03" db="EMBL/GenBank/DDBJ databases">
        <title>Whole genome shotgun sequence of Phytohabitans rumicis NBRC 108638.</title>
        <authorList>
            <person name="Komaki H."/>
            <person name="Tamura T."/>
        </authorList>
    </citation>
    <scope>NUCLEOTIDE SEQUENCE [LARGE SCALE GENOMIC DNA]</scope>
    <source>
        <strain evidence="4 5">NBRC 108638</strain>
    </source>
</reference>
<feature type="domain" description="Beta-mannosidase-like galactose-binding" evidence="3">
    <location>
        <begin position="11"/>
        <end position="75"/>
    </location>
</feature>
<dbReference type="GO" id="GO:0006516">
    <property type="term" value="P:glycoprotein catabolic process"/>
    <property type="evidence" value="ECO:0007669"/>
    <property type="project" value="TreeGrafter"/>
</dbReference>